<feature type="transmembrane region" description="Helical" evidence="2">
    <location>
        <begin position="24"/>
        <end position="43"/>
    </location>
</feature>
<dbReference type="GO" id="GO:0004519">
    <property type="term" value="F:endonuclease activity"/>
    <property type="evidence" value="ECO:0007669"/>
    <property type="project" value="UniProtKB-KW"/>
</dbReference>
<dbReference type="GeneID" id="16029539"/>
<dbReference type="RefSeq" id="YP_008082035.1">
    <property type="nucleotide sequence ID" value="NC_021436.1"/>
</dbReference>
<dbReference type="Gene3D" id="3.10.28.10">
    <property type="entry name" value="Homing endonucleases"/>
    <property type="match status" value="2"/>
</dbReference>
<organism evidence="4">
    <name type="scientific">Rhizoctonia solani</name>
    <dbReference type="NCBI Taxonomy" id="456999"/>
    <lineage>
        <taxon>Eukaryota</taxon>
        <taxon>Fungi</taxon>
        <taxon>Dikarya</taxon>
        <taxon>Basidiomycota</taxon>
        <taxon>Agaricomycotina</taxon>
        <taxon>Agaricomycetes</taxon>
        <taxon>Cantharellales</taxon>
        <taxon>Ceratobasidiaceae</taxon>
        <taxon>Rhizoctonia</taxon>
    </lineage>
</organism>
<gene>
    <name evidence="4" type="ORF">RSOL_m00960</name>
</gene>
<comment type="function">
    <text evidence="1">Mitochondrial DNA endonuclease involved in intron homing.</text>
</comment>
<reference evidence="4" key="2">
    <citation type="journal article" date="2014" name="FEMS Microbiol. Lett.">
        <title>Mobile elements and mitochondrial genome expansion in the soil fungus and potato pathogen Rhizoctonia solani AG-3.</title>
        <authorList>
            <person name="Losada L."/>
            <person name="Pakala S.B."/>
            <person name="Fedorova N.D."/>
            <person name="Joardar V."/>
            <person name="Shabalina S.A."/>
            <person name="Hostetler J."/>
            <person name="Pakala S.M."/>
            <person name="Zafar N."/>
            <person name="Thomas E."/>
            <person name="Rodriguez-Carres M."/>
            <person name="Dean R."/>
            <person name="Vilgalys R."/>
            <person name="Nierman W.C."/>
            <person name="Cubeta M.A."/>
        </authorList>
    </citation>
    <scope>NUCLEOTIDE SEQUENCE</scope>
    <source>
        <strain evidence="4">AG3 Rhs1AP</strain>
    </source>
</reference>
<accession>N0D859</accession>
<feature type="non-terminal residue" evidence="4">
    <location>
        <position position="275"/>
    </location>
</feature>
<dbReference type="EMBL" id="KC352446">
    <property type="protein sequence ID" value="AGK92819.1"/>
    <property type="molecule type" value="Genomic_DNA"/>
</dbReference>
<evidence type="ECO:0000313" key="4">
    <source>
        <dbReference type="EMBL" id="AGK92819.1"/>
    </source>
</evidence>
<keyword evidence="2" id="KW-0812">Transmembrane</keyword>
<dbReference type="AlphaFoldDB" id="N0D859"/>
<keyword evidence="2" id="KW-0472">Membrane</keyword>
<reference evidence="4" key="1">
    <citation type="submission" date="2012-12" db="EMBL/GenBank/DDBJ databases">
        <authorList>
            <person name="Pakala S."/>
            <person name="Fedorova N."/>
            <person name="Joardar V."/>
            <person name="Shabalina S."/>
            <person name="Hostetler J."/>
            <person name="Pakala S."/>
            <person name="Zafar N."/>
            <person name="Nierman W."/>
            <person name="Cubeta M."/>
        </authorList>
    </citation>
    <scope>NUCLEOTIDE SEQUENCE</scope>
    <source>
        <strain evidence="4">AG3 Rhs1AP</strain>
    </source>
</reference>
<keyword evidence="4" id="KW-0540">Nuclease</keyword>
<dbReference type="SUPFAM" id="SSF55608">
    <property type="entry name" value="Homing endonucleases"/>
    <property type="match status" value="1"/>
</dbReference>
<evidence type="ECO:0000256" key="2">
    <source>
        <dbReference type="SAM" id="Phobius"/>
    </source>
</evidence>
<protein>
    <submittedName>
        <fullName evidence="4">LAGLIDADG endonuclease family protein</fullName>
    </submittedName>
</protein>
<keyword evidence="2" id="KW-1133">Transmembrane helix</keyword>
<keyword evidence="4" id="KW-0255">Endonuclease</keyword>
<sequence length="275" mass="30756">MLFASIFLIILAIALPSFRISPLFRIATIVLIYIAVIAIYTVYIQSIGSDIEIFSVLFASSLLPVKPRLTKLEKEAFSLSQELKDITIGLLLGDLYSRKQKLGVNACLAFRQGILHEDYLNHLYKKFQDFCSQGPKILIPKPDIRTGKVHRSIWFNTFSLPCFNELHELFYPAGVKIVPSTIGELLTPLGLCYWIGDDGCFCQRDGAVILCTDGFTLEEVKLLVGVLTNKFGLICTINKSNGHFRIRISRKSIPVLQNLLKDVMVFSSSTGCGGW</sequence>
<dbReference type="InterPro" id="IPR027434">
    <property type="entry name" value="Homing_endonucl"/>
</dbReference>
<proteinExistence type="predicted"/>
<evidence type="ECO:0000259" key="3">
    <source>
        <dbReference type="Pfam" id="PF03161"/>
    </source>
</evidence>
<evidence type="ECO:0000256" key="1">
    <source>
        <dbReference type="ARBA" id="ARBA00002670"/>
    </source>
</evidence>
<keyword evidence="4" id="KW-0378">Hydrolase</keyword>
<geneLocation type="mitochondrion" evidence="4"/>
<dbReference type="InterPro" id="IPR004860">
    <property type="entry name" value="LAGLIDADG_dom"/>
</dbReference>
<name>N0D859_9AGAM</name>
<feature type="domain" description="Homing endonuclease LAGLIDADG" evidence="3">
    <location>
        <begin position="85"/>
        <end position="254"/>
    </location>
</feature>
<keyword evidence="4" id="KW-0496">Mitochondrion</keyword>
<dbReference type="Pfam" id="PF03161">
    <property type="entry name" value="LAGLIDADG_2"/>
    <property type="match status" value="1"/>
</dbReference>